<evidence type="ECO:0000313" key="12">
    <source>
        <dbReference type="EMBL" id="OGI45116.1"/>
    </source>
</evidence>
<dbReference type="GO" id="GO:0102039">
    <property type="term" value="F:NADH-dependent peroxiredoxin activity"/>
    <property type="evidence" value="ECO:0007669"/>
    <property type="project" value="UniProtKB-EC"/>
</dbReference>
<accession>A0A1F6TJ70</accession>
<protein>
    <recommendedName>
        <fullName evidence="3">Alkyl hydroperoxide reductase C</fullName>
        <ecNumber evidence="2">1.11.1.26</ecNumber>
    </recommendedName>
    <alternativeName>
        <fullName evidence="8">Peroxiredoxin</fullName>
    </alternativeName>
</protein>
<comment type="catalytic activity">
    <reaction evidence="9">
        <text>a hydroperoxide + NADH + H(+) = an alcohol + NAD(+) + H2O</text>
        <dbReference type="Rhea" id="RHEA:62628"/>
        <dbReference type="ChEBI" id="CHEBI:15377"/>
        <dbReference type="ChEBI" id="CHEBI:15378"/>
        <dbReference type="ChEBI" id="CHEBI:30879"/>
        <dbReference type="ChEBI" id="CHEBI:35924"/>
        <dbReference type="ChEBI" id="CHEBI:57540"/>
        <dbReference type="ChEBI" id="CHEBI:57945"/>
        <dbReference type="EC" id="1.11.1.26"/>
    </reaction>
</comment>
<dbReference type="GO" id="GO:0006979">
    <property type="term" value="P:response to oxidative stress"/>
    <property type="evidence" value="ECO:0007669"/>
    <property type="project" value="TreeGrafter"/>
</dbReference>
<gene>
    <name evidence="12" type="ORF">A2V92_05655</name>
</gene>
<dbReference type="SUPFAM" id="SSF52833">
    <property type="entry name" value="Thioredoxin-like"/>
    <property type="match status" value="1"/>
</dbReference>
<dbReference type="InterPro" id="IPR024706">
    <property type="entry name" value="Peroxiredoxin_AhpC-typ"/>
</dbReference>
<dbReference type="PANTHER" id="PTHR10681">
    <property type="entry name" value="THIOREDOXIN PEROXIDASE"/>
    <property type="match status" value="1"/>
</dbReference>
<evidence type="ECO:0000256" key="7">
    <source>
        <dbReference type="ARBA" id="ARBA00023284"/>
    </source>
</evidence>
<name>A0A1F6TJ70_9PROT</name>
<feature type="active site" description="Cysteine sulfenic acid (-SOH) intermediate; for peroxidase activity" evidence="10">
    <location>
        <position position="47"/>
    </location>
</feature>
<keyword evidence="4 12" id="KW-0575">Peroxidase</keyword>
<dbReference type="EC" id="1.11.1.26" evidence="2"/>
<keyword evidence="6" id="KW-0560">Oxidoreductase</keyword>
<dbReference type="PIRSF" id="PIRSF000239">
    <property type="entry name" value="AHPC"/>
    <property type="match status" value="1"/>
</dbReference>
<dbReference type="GO" id="GO:0042744">
    <property type="term" value="P:hydrogen peroxide catabolic process"/>
    <property type="evidence" value="ECO:0007669"/>
    <property type="project" value="TreeGrafter"/>
</dbReference>
<dbReference type="InterPro" id="IPR036249">
    <property type="entry name" value="Thioredoxin-like_sf"/>
</dbReference>
<sequence>MLTIADPAPEFELPGVHQGRIRNYSLREARGKWHVLFFYPADFTFVCPTEVIGFSKKAADFRREDAGIYGVSVDSVESHRAWAEELGGIAYPLLSDTGKTVARAYHVLHPKEGVAIRATFIIDPGGVIQYSVASNMNVGRGVDETLRVLEALRTGRMCPADWKPGEPTG</sequence>
<dbReference type="EMBL" id="MFST01000019">
    <property type="protein sequence ID" value="OGI45116.1"/>
    <property type="molecule type" value="Genomic_DNA"/>
</dbReference>
<dbReference type="Pfam" id="PF00578">
    <property type="entry name" value="AhpC-TSA"/>
    <property type="match status" value="1"/>
</dbReference>
<evidence type="ECO:0000256" key="8">
    <source>
        <dbReference type="ARBA" id="ARBA00032077"/>
    </source>
</evidence>
<dbReference type="GO" id="GO:0033554">
    <property type="term" value="P:cellular response to stress"/>
    <property type="evidence" value="ECO:0007669"/>
    <property type="project" value="TreeGrafter"/>
</dbReference>
<proteinExistence type="predicted"/>
<dbReference type="GO" id="GO:0005829">
    <property type="term" value="C:cytosol"/>
    <property type="evidence" value="ECO:0007669"/>
    <property type="project" value="TreeGrafter"/>
</dbReference>
<feature type="domain" description="Thioredoxin" evidence="11">
    <location>
        <begin position="2"/>
        <end position="154"/>
    </location>
</feature>
<dbReference type="CDD" id="cd03015">
    <property type="entry name" value="PRX_Typ2cys"/>
    <property type="match status" value="1"/>
</dbReference>
<dbReference type="GO" id="GO:0045454">
    <property type="term" value="P:cell redox homeostasis"/>
    <property type="evidence" value="ECO:0007669"/>
    <property type="project" value="TreeGrafter"/>
</dbReference>
<evidence type="ECO:0000259" key="11">
    <source>
        <dbReference type="PROSITE" id="PS51352"/>
    </source>
</evidence>
<dbReference type="InterPro" id="IPR000866">
    <property type="entry name" value="AhpC/TSA"/>
</dbReference>
<evidence type="ECO:0000256" key="1">
    <source>
        <dbReference type="ARBA" id="ARBA00011654"/>
    </source>
</evidence>
<comment type="subunit">
    <text evidence="1">Homodimer; disulfide-linked, upon oxidation. 5 homodimers assemble to form a ring-like decamer.</text>
</comment>
<dbReference type="InterPro" id="IPR013766">
    <property type="entry name" value="Thioredoxin_domain"/>
</dbReference>
<reference evidence="12 13" key="1">
    <citation type="journal article" date="2016" name="Nat. Commun.">
        <title>Thousands of microbial genomes shed light on interconnected biogeochemical processes in an aquifer system.</title>
        <authorList>
            <person name="Anantharaman K."/>
            <person name="Brown C.T."/>
            <person name="Hug L.A."/>
            <person name="Sharon I."/>
            <person name="Castelle C.J."/>
            <person name="Probst A.J."/>
            <person name="Thomas B.C."/>
            <person name="Singh A."/>
            <person name="Wilkins M.J."/>
            <person name="Karaoz U."/>
            <person name="Brodie E.L."/>
            <person name="Williams K.H."/>
            <person name="Hubbard S.S."/>
            <person name="Banfield J.F."/>
        </authorList>
    </citation>
    <scope>NUCLEOTIDE SEQUENCE [LARGE SCALE GENOMIC DNA]</scope>
</reference>
<evidence type="ECO:0000256" key="9">
    <source>
        <dbReference type="ARBA" id="ARBA00047572"/>
    </source>
</evidence>
<dbReference type="PANTHER" id="PTHR10681:SF121">
    <property type="entry name" value="ALKYL HYDROPEROXIDE REDUCTASE C"/>
    <property type="match status" value="1"/>
</dbReference>
<evidence type="ECO:0000256" key="2">
    <source>
        <dbReference type="ARBA" id="ARBA00013021"/>
    </source>
</evidence>
<comment type="caution">
    <text evidence="12">The sequence shown here is derived from an EMBL/GenBank/DDBJ whole genome shotgun (WGS) entry which is preliminary data.</text>
</comment>
<evidence type="ECO:0000256" key="10">
    <source>
        <dbReference type="PIRSR" id="PIRSR000239-1"/>
    </source>
</evidence>
<dbReference type="GO" id="GO:0008379">
    <property type="term" value="F:thioredoxin peroxidase activity"/>
    <property type="evidence" value="ECO:0007669"/>
    <property type="project" value="TreeGrafter"/>
</dbReference>
<keyword evidence="7" id="KW-0676">Redox-active center</keyword>
<evidence type="ECO:0000256" key="3">
    <source>
        <dbReference type="ARBA" id="ARBA00017462"/>
    </source>
</evidence>
<evidence type="ECO:0000256" key="5">
    <source>
        <dbReference type="ARBA" id="ARBA00022862"/>
    </source>
</evidence>
<dbReference type="InterPro" id="IPR050217">
    <property type="entry name" value="Peroxiredoxin"/>
</dbReference>
<evidence type="ECO:0000313" key="13">
    <source>
        <dbReference type="Proteomes" id="UP000179344"/>
    </source>
</evidence>
<evidence type="ECO:0000256" key="4">
    <source>
        <dbReference type="ARBA" id="ARBA00022559"/>
    </source>
</evidence>
<organism evidence="12 13">
    <name type="scientific">Candidatus Muproteobacteria bacterium RBG_16_65_31</name>
    <dbReference type="NCBI Taxonomy" id="1817759"/>
    <lineage>
        <taxon>Bacteria</taxon>
        <taxon>Pseudomonadati</taxon>
        <taxon>Pseudomonadota</taxon>
        <taxon>Candidatus Muproteobacteria</taxon>
    </lineage>
</organism>
<dbReference type="Gene3D" id="3.40.30.10">
    <property type="entry name" value="Glutaredoxin"/>
    <property type="match status" value="1"/>
</dbReference>
<keyword evidence="5" id="KW-0049">Antioxidant</keyword>
<dbReference type="Proteomes" id="UP000179344">
    <property type="component" value="Unassembled WGS sequence"/>
</dbReference>
<dbReference type="PROSITE" id="PS51352">
    <property type="entry name" value="THIOREDOXIN_2"/>
    <property type="match status" value="1"/>
</dbReference>
<evidence type="ECO:0000256" key="6">
    <source>
        <dbReference type="ARBA" id="ARBA00023002"/>
    </source>
</evidence>
<dbReference type="AlphaFoldDB" id="A0A1F6TJ70"/>